<keyword evidence="3" id="KW-1185">Reference proteome</keyword>
<dbReference type="EMBL" id="OZ023713">
    <property type="protein sequence ID" value="CAK9861612.1"/>
    <property type="molecule type" value="Genomic_DNA"/>
</dbReference>
<feature type="region of interest" description="Disordered" evidence="1">
    <location>
        <begin position="1"/>
        <end position="20"/>
    </location>
</feature>
<sequence>AQGHGVARLSGKQSGLGDHHHHQLLDTSELVSEASLFGQGLGDTKGVNDISIENCGLHKDGRTFDVLGEDLIWYLGV</sequence>
<proteinExistence type="predicted"/>
<feature type="non-terminal residue" evidence="2">
    <location>
        <position position="1"/>
    </location>
</feature>
<dbReference type="Proteomes" id="UP001497522">
    <property type="component" value="Chromosome 12"/>
</dbReference>
<evidence type="ECO:0000313" key="3">
    <source>
        <dbReference type="Proteomes" id="UP001497522"/>
    </source>
</evidence>
<reference evidence="2" key="1">
    <citation type="submission" date="2024-03" db="EMBL/GenBank/DDBJ databases">
        <authorList>
            <consortium name="ELIXIR-Norway"/>
            <consortium name="Elixir Norway"/>
        </authorList>
    </citation>
    <scope>NUCLEOTIDE SEQUENCE</scope>
</reference>
<evidence type="ECO:0000256" key="1">
    <source>
        <dbReference type="SAM" id="MobiDB-lite"/>
    </source>
</evidence>
<accession>A0ABP1AGD9</accession>
<protein>
    <submittedName>
        <fullName evidence="2">Uncharacterized protein</fullName>
    </submittedName>
</protein>
<gene>
    <name evidence="2" type="ORF">CSSPJE1EN2_LOCUS4607</name>
</gene>
<evidence type="ECO:0000313" key="2">
    <source>
        <dbReference type="EMBL" id="CAK9861612.1"/>
    </source>
</evidence>
<name>A0ABP1AGD9_9BRYO</name>
<organism evidence="2 3">
    <name type="scientific">Sphagnum jensenii</name>
    <dbReference type="NCBI Taxonomy" id="128206"/>
    <lineage>
        <taxon>Eukaryota</taxon>
        <taxon>Viridiplantae</taxon>
        <taxon>Streptophyta</taxon>
        <taxon>Embryophyta</taxon>
        <taxon>Bryophyta</taxon>
        <taxon>Sphagnophytina</taxon>
        <taxon>Sphagnopsida</taxon>
        <taxon>Sphagnales</taxon>
        <taxon>Sphagnaceae</taxon>
        <taxon>Sphagnum</taxon>
    </lineage>
</organism>